<dbReference type="AlphaFoldDB" id="A0AA96GCR7"/>
<name>A0AA96GCR7_9BACT</name>
<dbReference type="InterPro" id="IPR029058">
    <property type="entry name" value="AB_hydrolase_fold"/>
</dbReference>
<protein>
    <recommendedName>
        <fullName evidence="3">Lecithin:cholesterol acyltransferase</fullName>
    </recommendedName>
</protein>
<dbReference type="EMBL" id="CP116967">
    <property type="protein sequence ID" value="WNM56344.1"/>
    <property type="molecule type" value="Genomic_DNA"/>
</dbReference>
<evidence type="ECO:0000313" key="2">
    <source>
        <dbReference type="Proteomes" id="UP001302719"/>
    </source>
</evidence>
<dbReference type="PANTHER" id="PTHR11440">
    <property type="entry name" value="LECITHIN-CHOLESTEROL ACYLTRANSFERASE-RELATED"/>
    <property type="match status" value="1"/>
</dbReference>
<reference evidence="1 2" key="1">
    <citation type="submission" date="2023-01" db="EMBL/GenBank/DDBJ databases">
        <title>Cultivation and genomic characterization of new, ubiquitous marine nitrite-oxidizing bacteria from the Nitrospirales.</title>
        <authorList>
            <person name="Mueller A.J."/>
            <person name="Daebeler A."/>
            <person name="Herbold C.W."/>
            <person name="Kirkegaard R.H."/>
            <person name="Daims H."/>
        </authorList>
    </citation>
    <scope>NUCLEOTIDE SEQUENCE [LARGE SCALE GENOMIC DNA]</scope>
    <source>
        <strain evidence="1 2">VA</strain>
    </source>
</reference>
<dbReference type="Gene3D" id="3.40.50.1820">
    <property type="entry name" value="alpha/beta hydrolase"/>
    <property type="match status" value="1"/>
</dbReference>
<dbReference type="SUPFAM" id="SSF53474">
    <property type="entry name" value="alpha/beta-Hydrolases"/>
    <property type="match status" value="1"/>
</dbReference>
<proteinExistence type="predicted"/>
<evidence type="ECO:0008006" key="3">
    <source>
        <dbReference type="Google" id="ProtNLM"/>
    </source>
</evidence>
<evidence type="ECO:0000313" key="1">
    <source>
        <dbReference type="EMBL" id="WNM56344.1"/>
    </source>
</evidence>
<accession>A0AA96GCR7</accession>
<dbReference type="GO" id="GO:0008374">
    <property type="term" value="F:O-acyltransferase activity"/>
    <property type="evidence" value="ECO:0007669"/>
    <property type="project" value="InterPro"/>
</dbReference>
<dbReference type="RefSeq" id="WP_312639927.1">
    <property type="nucleotide sequence ID" value="NZ_CP116967.1"/>
</dbReference>
<keyword evidence="2" id="KW-1185">Reference proteome</keyword>
<dbReference type="InterPro" id="IPR003386">
    <property type="entry name" value="LACT/PDAT_acylTrfase"/>
</dbReference>
<organism evidence="1 2">
    <name type="scientific">Candidatus Nitrospira allomarina</name>
    <dbReference type="NCBI Taxonomy" id="3020900"/>
    <lineage>
        <taxon>Bacteria</taxon>
        <taxon>Pseudomonadati</taxon>
        <taxon>Nitrospirota</taxon>
        <taxon>Nitrospiria</taxon>
        <taxon>Nitrospirales</taxon>
        <taxon>Nitrospiraceae</taxon>
        <taxon>Nitrospira</taxon>
    </lineage>
</organism>
<sequence length="418" mass="46067">MKCLPLLLEIMMLSGCSLNSVPTPDHTGNVDSAVIVVPGYYGTQLVQESDGSLVFITLSQVLFGDQSLTIPVPGLGFQKTIDLQPDGIFETFRVVPLVYSIDVYGSLLDRLRASKPRGGEVIPFTYDWRGDLMDAVRSFDGHIRKLRDQGKKDISVVAHSMGGLIVSYYLRYGTQNIDTAVETWEGAEEFSRVVMAGVPFLGAMNSFRNMNFGATIGWNSSLLSHEAYASFPASYYLLPVAGSDELITQELKPLQGVIRNAGQWQQSGWGLLKDKQTLTKEVVDGRAAYLSFWLRRSEQFLELLHAPLSSPNPHQLSLLYLYGKGTSTLAKGVWTGNPGKGPDSLMFEDPDPVASGLAVNHPTVYADGDGTVTVLSAWLPEAFHRSFHPTVRDYEVGHTELVTTPDIQDDIIKFLDKR</sequence>
<dbReference type="Proteomes" id="UP001302719">
    <property type="component" value="Chromosome"/>
</dbReference>
<gene>
    <name evidence="1" type="ORF">PP769_10135</name>
</gene>
<dbReference type="Pfam" id="PF02450">
    <property type="entry name" value="LCAT"/>
    <property type="match status" value="1"/>
</dbReference>
<dbReference type="GO" id="GO:0006629">
    <property type="term" value="P:lipid metabolic process"/>
    <property type="evidence" value="ECO:0007669"/>
    <property type="project" value="InterPro"/>
</dbReference>
<dbReference type="KEGG" id="nall:PP769_10135"/>